<geneLocation type="plasmid" evidence="1 2">
    <name>VS116_lp28-3</name>
</geneLocation>
<protein>
    <submittedName>
        <fullName evidence="1">Uncharacterized protein</fullName>
    </submittedName>
</protein>
<organism evidence="1 2">
    <name type="scientific">Borreliella valaisiana VS116</name>
    <dbReference type="NCBI Taxonomy" id="445987"/>
    <lineage>
        <taxon>Bacteria</taxon>
        <taxon>Pseudomonadati</taxon>
        <taxon>Spirochaetota</taxon>
        <taxon>Spirochaetia</taxon>
        <taxon>Spirochaetales</taxon>
        <taxon>Borreliaceae</taxon>
        <taxon>Borreliella</taxon>
    </lineage>
</organism>
<evidence type="ECO:0000313" key="1">
    <source>
        <dbReference type="EMBL" id="ACN52998.1"/>
    </source>
</evidence>
<dbReference type="Proteomes" id="UP000006163">
    <property type="component" value="Plasmid VS116_lp28-3"/>
</dbReference>
<name>C0R971_BORVA</name>
<dbReference type="HOGENOM" id="CLU_3132996_0_0_12"/>
<accession>C0R971</accession>
<keyword evidence="1" id="KW-0614">Plasmid</keyword>
<evidence type="ECO:0000313" key="2">
    <source>
        <dbReference type="Proteomes" id="UP000006163"/>
    </source>
</evidence>
<reference evidence="1 2" key="1">
    <citation type="journal article" date="2012" name="J. Bacteriol.">
        <title>Whole-Genome Sequences of Borrelia bissettii, Borrelia valaisiana, and Borrelia spielmanii.</title>
        <authorList>
            <person name="Schutzer S.E."/>
            <person name="Fraser-Liggett C.M."/>
            <person name="Qiu W.G."/>
            <person name="Kraiczy P."/>
            <person name="Mongodin E.F."/>
            <person name="Dunn J.J."/>
            <person name="Luft B.J."/>
            <person name="Casjens S.R."/>
        </authorList>
    </citation>
    <scope>NUCLEOTIDE SEQUENCE [LARGE SCALE GENOMIC DNA]</scope>
    <source>
        <strain evidence="1 2">VS116</strain>
        <plasmid evidence="1">VS116_lp28-3</plasmid>
    </source>
</reference>
<keyword evidence="2" id="KW-1185">Reference proteome</keyword>
<dbReference type="EMBL" id="CP001440">
    <property type="protein sequence ID" value="ACN52998.1"/>
    <property type="molecule type" value="Genomic_DNA"/>
</dbReference>
<dbReference type="AlphaFoldDB" id="C0R971"/>
<gene>
    <name evidence="1" type="ORF">BVAVS116_H0014</name>
</gene>
<sequence>MLFRQTQGLFNTLRGFGGRNPLSSEDVGVHLYPKKRYFRQTRDFKFREA</sequence>
<proteinExistence type="predicted"/>